<dbReference type="SUPFAM" id="SSF160920">
    <property type="entry name" value="PSTPO5379-like"/>
    <property type="match status" value="1"/>
</dbReference>
<evidence type="ECO:0000256" key="1">
    <source>
        <dbReference type="ARBA" id="ARBA00007896"/>
    </source>
</evidence>
<dbReference type="PANTHER" id="PTHR32022:SF10">
    <property type="entry name" value="D-GLUTAMATE CYCLASE, MITOCHONDRIAL"/>
    <property type="match status" value="1"/>
</dbReference>
<keyword evidence="2" id="KW-0456">Lyase</keyword>
<accession>A0A3D8S150</accession>
<dbReference type="Gene3D" id="3.40.1640.10">
    <property type="entry name" value="PSTPO5379-like"/>
    <property type="match status" value="1"/>
</dbReference>
<name>A0A3D8S150_9HELO</name>
<organism evidence="3 4">
    <name type="scientific">Coleophoma cylindrospora</name>
    <dbReference type="NCBI Taxonomy" id="1849047"/>
    <lineage>
        <taxon>Eukaryota</taxon>
        <taxon>Fungi</taxon>
        <taxon>Dikarya</taxon>
        <taxon>Ascomycota</taxon>
        <taxon>Pezizomycotina</taxon>
        <taxon>Leotiomycetes</taxon>
        <taxon>Helotiales</taxon>
        <taxon>Dermateaceae</taxon>
        <taxon>Coleophoma</taxon>
    </lineage>
</organism>
<sequence length="306" mass="33544">MATTTATHLAEATVPLQATSLTTGLAVRQAARNGTHHSPTFGLAPSYLQANLIVLPSRYASDFRILCARNPVPCPLIAESKSLGCWDAVKSWIDGVSDDGISRELDIRRDAPRYTVYKDSKLAKFECADIVEEWTEDHIAFFIGCSYSFESALCDAGLPPRHALLNCNVAMYRTNVPLCPAGVFTGGTYIVSMRPYKKKDIETVRDITRPYIATHGEPIAWGWDAVEKLGIKNIAEPDWGAAPLTMDGRSLSEVFGDDENVPVFWGCGVTPQEAVMRAGIEGTIMGHAPGHMLVLDCRDWDIVKQQ</sequence>
<dbReference type="Pfam" id="PF07286">
    <property type="entry name" value="D-Glu_cyclase"/>
    <property type="match status" value="1"/>
</dbReference>
<proteinExistence type="inferred from homology"/>
<evidence type="ECO:0000256" key="2">
    <source>
        <dbReference type="ARBA" id="ARBA00023239"/>
    </source>
</evidence>
<keyword evidence="4" id="KW-1185">Reference proteome</keyword>
<dbReference type="FunFam" id="3.30.2040.10:FF:000001">
    <property type="entry name" value="D-glutamate cyclase, mitochondrial"/>
    <property type="match status" value="1"/>
</dbReference>
<dbReference type="AlphaFoldDB" id="A0A3D8S150"/>
<dbReference type="Proteomes" id="UP000256645">
    <property type="component" value="Unassembled WGS sequence"/>
</dbReference>
<evidence type="ECO:0000313" key="4">
    <source>
        <dbReference type="Proteomes" id="UP000256645"/>
    </source>
</evidence>
<dbReference type="GO" id="GO:0047820">
    <property type="term" value="F:D-glutamate cyclase activity"/>
    <property type="evidence" value="ECO:0007669"/>
    <property type="project" value="TreeGrafter"/>
</dbReference>
<protein>
    <submittedName>
        <fullName evidence="3">DUF1445-domain-containing protein</fullName>
    </submittedName>
</protein>
<evidence type="ECO:0000313" key="3">
    <source>
        <dbReference type="EMBL" id="RDW80005.1"/>
    </source>
</evidence>
<comment type="similarity">
    <text evidence="1">Belongs to the D-glutamate cyclase family.</text>
</comment>
<comment type="caution">
    <text evidence="3">The sequence shown here is derived from an EMBL/GenBank/DDBJ whole genome shotgun (WGS) entry which is preliminary data.</text>
</comment>
<dbReference type="Gene3D" id="3.30.2040.10">
    <property type="entry name" value="PSTPO5379-like domain"/>
    <property type="match status" value="1"/>
</dbReference>
<dbReference type="InterPro" id="IPR038021">
    <property type="entry name" value="Putative_hydro-lyase"/>
</dbReference>
<dbReference type="STRING" id="1849047.A0A3D8S150"/>
<dbReference type="GO" id="GO:0006536">
    <property type="term" value="P:glutamate metabolic process"/>
    <property type="evidence" value="ECO:0007669"/>
    <property type="project" value="TreeGrafter"/>
</dbReference>
<dbReference type="InterPro" id="IPR009906">
    <property type="entry name" value="D-Glu_cyclase"/>
</dbReference>
<dbReference type="PANTHER" id="PTHR32022">
    <property type="entry name" value="D-GLUTAMATE CYCLASE, MITOCHONDRIAL"/>
    <property type="match status" value="1"/>
</dbReference>
<dbReference type="OrthoDB" id="10262538at2759"/>
<gene>
    <name evidence="3" type="ORF">BP6252_04643</name>
</gene>
<reference evidence="3 4" key="1">
    <citation type="journal article" date="2018" name="IMA Fungus">
        <title>IMA Genome-F 9: Draft genome sequence of Annulohypoxylon stygium, Aspergillus mulundensis, Berkeleyomyces basicola (syn. Thielaviopsis basicola), Ceratocystis smalleyi, two Cercospora beticola strains, Coleophoma cylindrospora, Fusarium fracticaudum, Phialophora cf. hyalina, and Morchella septimelata.</title>
        <authorList>
            <person name="Wingfield B.D."/>
            <person name="Bills G.F."/>
            <person name="Dong Y."/>
            <person name="Huang W."/>
            <person name="Nel W.J."/>
            <person name="Swalarsk-Parry B.S."/>
            <person name="Vaghefi N."/>
            <person name="Wilken P.M."/>
            <person name="An Z."/>
            <person name="de Beer Z.W."/>
            <person name="De Vos L."/>
            <person name="Chen L."/>
            <person name="Duong T.A."/>
            <person name="Gao Y."/>
            <person name="Hammerbacher A."/>
            <person name="Kikkert J.R."/>
            <person name="Li Y."/>
            <person name="Li H."/>
            <person name="Li K."/>
            <person name="Li Q."/>
            <person name="Liu X."/>
            <person name="Ma X."/>
            <person name="Naidoo K."/>
            <person name="Pethybridge S.J."/>
            <person name="Sun J."/>
            <person name="Steenkamp E.T."/>
            <person name="van der Nest M.A."/>
            <person name="van Wyk S."/>
            <person name="Wingfield M.J."/>
            <person name="Xiong C."/>
            <person name="Yue Q."/>
            <person name="Zhang X."/>
        </authorList>
    </citation>
    <scope>NUCLEOTIDE SEQUENCE [LARGE SCALE GENOMIC DNA]</scope>
    <source>
        <strain evidence="3 4">BP6252</strain>
    </source>
</reference>
<dbReference type="EMBL" id="PDLM01000004">
    <property type="protein sequence ID" value="RDW80005.1"/>
    <property type="molecule type" value="Genomic_DNA"/>
</dbReference>